<name>A0AAV4Y5N7_CAEEX</name>
<proteinExistence type="predicted"/>
<evidence type="ECO:0000313" key="1">
    <source>
        <dbReference type="EMBL" id="GIZ01462.1"/>
    </source>
</evidence>
<dbReference type="Proteomes" id="UP001054945">
    <property type="component" value="Unassembled WGS sequence"/>
</dbReference>
<accession>A0AAV4Y5N7</accession>
<gene>
    <name evidence="1" type="ORF">CEXT_360791</name>
</gene>
<keyword evidence="2" id="KW-1185">Reference proteome</keyword>
<dbReference type="EMBL" id="BPLR01018674">
    <property type="protein sequence ID" value="GIZ01462.1"/>
    <property type="molecule type" value="Genomic_DNA"/>
</dbReference>
<protein>
    <submittedName>
        <fullName evidence="1">Uncharacterized protein</fullName>
    </submittedName>
</protein>
<sequence length="124" mass="13664">MYDYKASDLGNSVVEIALPYSDFHHAGLIKFFPLAGSTETRNKAILGKTIVTSLNLCLDLFETLRNYNNTCEECKVKPGLDYHVEPTLNLIALKCNCFPPPGSTSGNGKSTSKINRRRPLTIAV</sequence>
<evidence type="ECO:0000313" key="2">
    <source>
        <dbReference type="Proteomes" id="UP001054945"/>
    </source>
</evidence>
<organism evidence="1 2">
    <name type="scientific">Caerostris extrusa</name>
    <name type="common">Bark spider</name>
    <name type="synonym">Caerostris bankana</name>
    <dbReference type="NCBI Taxonomy" id="172846"/>
    <lineage>
        <taxon>Eukaryota</taxon>
        <taxon>Metazoa</taxon>
        <taxon>Ecdysozoa</taxon>
        <taxon>Arthropoda</taxon>
        <taxon>Chelicerata</taxon>
        <taxon>Arachnida</taxon>
        <taxon>Araneae</taxon>
        <taxon>Araneomorphae</taxon>
        <taxon>Entelegynae</taxon>
        <taxon>Araneoidea</taxon>
        <taxon>Araneidae</taxon>
        <taxon>Caerostris</taxon>
    </lineage>
</organism>
<comment type="caution">
    <text evidence="1">The sequence shown here is derived from an EMBL/GenBank/DDBJ whole genome shotgun (WGS) entry which is preliminary data.</text>
</comment>
<reference evidence="1 2" key="1">
    <citation type="submission" date="2021-06" db="EMBL/GenBank/DDBJ databases">
        <title>Caerostris extrusa draft genome.</title>
        <authorList>
            <person name="Kono N."/>
            <person name="Arakawa K."/>
        </authorList>
    </citation>
    <scope>NUCLEOTIDE SEQUENCE [LARGE SCALE GENOMIC DNA]</scope>
</reference>
<dbReference type="AlphaFoldDB" id="A0AAV4Y5N7"/>